<dbReference type="EMBL" id="JASBWV010000015">
    <property type="protein sequence ID" value="KAJ9122165.1"/>
    <property type="molecule type" value="Genomic_DNA"/>
</dbReference>
<evidence type="ECO:0000313" key="2">
    <source>
        <dbReference type="Proteomes" id="UP001234202"/>
    </source>
</evidence>
<accession>A0ACC2XEY2</accession>
<sequence length="617" mass="68320">MAFRSSLGLMKPTGMPILFIPGNAGSFKQVRSIASSAAHQFYERAAQHRSEDVVDSADWKELDFFATDFNEEFSAFHSATLEDQSLYVSCAIQYILDLYPTDSPASQSIILVGHSMGGIVARYAVTRLTDSRVSAIITMSTPHLIPPVTFERGMQHVYNKIEEFWRSAWHDSQLVNPSENGHEPPILVSICGGTADTQISSDSCALQPLKIEEGTMPTIQVNSNDKGTFAVFTTGMEGIWTGVDHQAMVWCDQVRRTVATALLDMSAVSQHQSHNAVSFSRQEMTEIARQRFLGERDAQQLQQKGVHVPLLDLKDAVAVTPDSATFRHGGPDDIVLVAKVPNNATRLQIIGDMRVNGVGRLGGSDMSIILETSDVQRSGQRAYRQLPLTDIRLLPKSTASLGSSQREVFPLSGEGVKDEDHMLYVEAELETKLDGERRIAVKLFGAAWGAIAFVAPDSELRAQHKWKPIRQSHTFDGVSDHALILHKLHLHRPKRCAHSKSNLFSAIVQHVSHANPATHESRFYPRAAEVIKAHTHTSAAPYIKEPTAAKQAKGMTVNLWQDPDDACGVRNLTVHIDWRGSLGLMVMRYRMTLLAWTMGIAALLAVIQFRQYRLTGK</sequence>
<keyword evidence="2" id="KW-1185">Reference proteome</keyword>
<comment type="caution">
    <text evidence="1">The sequence shown here is derived from an EMBL/GenBank/DDBJ whole genome shotgun (WGS) entry which is preliminary data.</text>
</comment>
<organism evidence="1 2">
    <name type="scientific">Naganishia onofrii</name>
    <dbReference type="NCBI Taxonomy" id="1851511"/>
    <lineage>
        <taxon>Eukaryota</taxon>
        <taxon>Fungi</taxon>
        <taxon>Dikarya</taxon>
        <taxon>Basidiomycota</taxon>
        <taxon>Agaricomycotina</taxon>
        <taxon>Tremellomycetes</taxon>
        <taxon>Filobasidiales</taxon>
        <taxon>Filobasidiaceae</taxon>
        <taxon>Naganishia</taxon>
    </lineage>
</organism>
<gene>
    <name evidence="1" type="ORF">QFC24_004393</name>
</gene>
<evidence type="ECO:0000313" key="1">
    <source>
        <dbReference type="EMBL" id="KAJ9122165.1"/>
    </source>
</evidence>
<dbReference type="Proteomes" id="UP001234202">
    <property type="component" value="Unassembled WGS sequence"/>
</dbReference>
<proteinExistence type="predicted"/>
<reference evidence="1" key="1">
    <citation type="submission" date="2023-04" db="EMBL/GenBank/DDBJ databases">
        <title>Draft Genome sequencing of Naganishia species isolated from polar environments using Oxford Nanopore Technology.</title>
        <authorList>
            <person name="Leo P."/>
            <person name="Venkateswaran K."/>
        </authorList>
    </citation>
    <scope>NUCLEOTIDE SEQUENCE</scope>
    <source>
        <strain evidence="1">DBVPG 5303</strain>
    </source>
</reference>
<protein>
    <submittedName>
        <fullName evidence="1">Uncharacterized protein</fullName>
    </submittedName>
</protein>
<name>A0ACC2XEY2_9TREE</name>